<proteinExistence type="inferred from homology"/>
<comment type="function">
    <text evidence="6">Nucleoside triphosphate pyrophosphatase that hydrolyzes dTTP and UTP. May have a dual role in cell division arrest and in preventing the incorporation of modified nucleotides into cellular nucleic acids.</text>
</comment>
<feature type="site" description="Important for substrate specificity" evidence="6">
    <location>
        <position position="71"/>
    </location>
</feature>
<comment type="cofactor">
    <cofactor evidence="1 6">
        <name>a divalent metal cation</name>
        <dbReference type="ChEBI" id="CHEBI:60240"/>
    </cofactor>
</comment>
<dbReference type="InterPro" id="IPR003697">
    <property type="entry name" value="Maf-like"/>
</dbReference>
<dbReference type="HOGENOM" id="CLU_040416_2_1_6"/>
<accession>A0A076LGV5</accession>
<evidence type="ECO:0000313" key="8">
    <source>
        <dbReference type="Proteomes" id="UP000028681"/>
    </source>
</evidence>
<dbReference type="PANTHER" id="PTHR43213">
    <property type="entry name" value="BIFUNCTIONAL DTTP/UTP PYROPHOSPHATASE/METHYLTRANSFERASE PROTEIN-RELATED"/>
    <property type="match status" value="1"/>
</dbReference>
<gene>
    <name evidence="7" type="ORF">ETEE_1326</name>
</gene>
<dbReference type="GeneID" id="33938968"/>
<dbReference type="CDD" id="cd00555">
    <property type="entry name" value="Maf"/>
    <property type="match status" value="1"/>
</dbReference>
<dbReference type="GO" id="GO:0005737">
    <property type="term" value="C:cytoplasm"/>
    <property type="evidence" value="ECO:0007669"/>
    <property type="project" value="UniProtKB-SubCell"/>
</dbReference>
<comment type="catalytic activity">
    <reaction evidence="6">
        <text>UTP + H2O = UMP + diphosphate + H(+)</text>
        <dbReference type="Rhea" id="RHEA:29395"/>
        <dbReference type="ChEBI" id="CHEBI:15377"/>
        <dbReference type="ChEBI" id="CHEBI:15378"/>
        <dbReference type="ChEBI" id="CHEBI:33019"/>
        <dbReference type="ChEBI" id="CHEBI:46398"/>
        <dbReference type="ChEBI" id="CHEBI:57865"/>
        <dbReference type="EC" id="3.6.1.9"/>
    </reaction>
</comment>
<evidence type="ECO:0000313" key="7">
    <source>
        <dbReference type="EMBL" id="AIJ07780.1"/>
    </source>
</evidence>
<dbReference type="EMBL" id="CP006664">
    <property type="protein sequence ID" value="AIJ07780.1"/>
    <property type="molecule type" value="Genomic_DNA"/>
</dbReference>
<protein>
    <recommendedName>
        <fullName evidence="6">dTTP/UTP pyrophosphatase</fullName>
        <shortName evidence="6">dTTPase/UTPase</shortName>
        <ecNumber evidence="6">3.6.1.9</ecNumber>
    </recommendedName>
    <alternativeName>
        <fullName evidence="6">Nucleoside triphosphate pyrophosphatase</fullName>
    </alternativeName>
    <alternativeName>
        <fullName evidence="6">Nucleotide pyrophosphatase</fullName>
        <shortName evidence="6">Nucleotide PPase</shortName>
    </alternativeName>
</protein>
<dbReference type="Pfam" id="PF02545">
    <property type="entry name" value="Maf"/>
    <property type="match status" value="1"/>
</dbReference>
<feature type="active site" description="Proton acceptor" evidence="6">
    <location>
        <position position="70"/>
    </location>
</feature>
<dbReference type="FunFam" id="3.90.950.10:FF:000004">
    <property type="entry name" value="dTTP/UTP pyrophosphatase"/>
    <property type="match status" value="1"/>
</dbReference>
<organism evidence="7 8">
    <name type="scientific">Edwardsiella anguillarum ET080813</name>
    <dbReference type="NCBI Taxonomy" id="667120"/>
    <lineage>
        <taxon>Bacteria</taxon>
        <taxon>Pseudomonadati</taxon>
        <taxon>Pseudomonadota</taxon>
        <taxon>Gammaproteobacteria</taxon>
        <taxon>Enterobacterales</taxon>
        <taxon>Hafniaceae</taxon>
        <taxon>Edwardsiella</taxon>
    </lineage>
</organism>
<evidence type="ECO:0000256" key="6">
    <source>
        <dbReference type="HAMAP-Rule" id="MF_00528"/>
    </source>
</evidence>
<dbReference type="GO" id="GO:0009117">
    <property type="term" value="P:nucleotide metabolic process"/>
    <property type="evidence" value="ECO:0007669"/>
    <property type="project" value="UniProtKB-KW"/>
</dbReference>
<keyword evidence="3 6" id="KW-0963">Cytoplasm</keyword>
<dbReference type="Gene3D" id="3.90.950.10">
    <property type="match status" value="1"/>
</dbReference>
<dbReference type="GO" id="GO:0036218">
    <property type="term" value="F:dTTP diphosphatase activity"/>
    <property type="evidence" value="ECO:0007669"/>
    <property type="project" value="RHEA"/>
</dbReference>
<keyword evidence="4 6" id="KW-0378">Hydrolase</keyword>
<dbReference type="GO" id="GO:0036221">
    <property type="term" value="F:UTP diphosphatase activity"/>
    <property type="evidence" value="ECO:0007669"/>
    <property type="project" value="RHEA"/>
</dbReference>
<evidence type="ECO:0000256" key="5">
    <source>
        <dbReference type="ARBA" id="ARBA00023080"/>
    </source>
</evidence>
<comment type="similarity">
    <text evidence="6">Belongs to the Maf family. YhdE subfamily.</text>
</comment>
<dbReference type="HAMAP" id="MF_00528">
    <property type="entry name" value="Maf"/>
    <property type="match status" value="1"/>
</dbReference>
<evidence type="ECO:0000256" key="2">
    <source>
        <dbReference type="ARBA" id="ARBA00004496"/>
    </source>
</evidence>
<dbReference type="PANTHER" id="PTHR43213:SF5">
    <property type="entry name" value="BIFUNCTIONAL DTTP_UTP PYROPHOSPHATASE_METHYLTRANSFERASE PROTEIN-RELATED"/>
    <property type="match status" value="1"/>
</dbReference>
<name>A0A076LGV5_9GAMM</name>
<dbReference type="InterPro" id="IPR029001">
    <property type="entry name" value="ITPase-like_fam"/>
</dbReference>
<feature type="site" description="Important for substrate specificity" evidence="6">
    <location>
        <position position="12"/>
    </location>
</feature>
<dbReference type="Proteomes" id="UP000028681">
    <property type="component" value="Chromosome"/>
</dbReference>
<dbReference type="NCBIfam" id="TIGR00172">
    <property type="entry name" value="maf"/>
    <property type="match status" value="1"/>
</dbReference>
<dbReference type="AlphaFoldDB" id="A0A076LGV5"/>
<dbReference type="EC" id="3.6.1.9" evidence="6"/>
<reference evidence="7 8" key="1">
    <citation type="journal article" date="2012" name="PLoS ONE">
        <title>Edwardsiella comparative phylogenomics reveal the new intra/inter-species taxonomic relationships, virulence evolution and niche adaptation mechanisms.</title>
        <authorList>
            <person name="Yang M."/>
            <person name="Lv Y."/>
            <person name="Xiao J."/>
            <person name="Wu H."/>
            <person name="Zheng H."/>
            <person name="Liu Q."/>
            <person name="Zhang Y."/>
            <person name="Wang Q."/>
        </authorList>
    </citation>
    <scope>NUCLEOTIDE SEQUENCE [LARGE SCALE GENOMIC DNA]</scope>
    <source>
        <strain evidence="8">080813</strain>
    </source>
</reference>
<dbReference type="KEGG" id="ete:ETEE_1326"/>
<evidence type="ECO:0000256" key="1">
    <source>
        <dbReference type="ARBA" id="ARBA00001968"/>
    </source>
</evidence>
<dbReference type="SUPFAM" id="SSF52972">
    <property type="entry name" value="ITPase-like"/>
    <property type="match status" value="1"/>
</dbReference>
<comment type="caution">
    <text evidence="6">Lacks conserved residue(s) required for the propagation of feature annotation.</text>
</comment>
<feature type="site" description="Important for substrate specificity" evidence="6">
    <location>
        <position position="153"/>
    </location>
</feature>
<comment type="subcellular location">
    <subcellularLocation>
        <location evidence="2 6">Cytoplasm</location>
    </subcellularLocation>
</comment>
<dbReference type="RefSeq" id="WP_034164809.1">
    <property type="nucleotide sequence ID" value="NZ_CP006664.1"/>
</dbReference>
<comment type="catalytic activity">
    <reaction evidence="6">
        <text>dTTP + H2O = dTMP + diphosphate + H(+)</text>
        <dbReference type="Rhea" id="RHEA:28534"/>
        <dbReference type="ChEBI" id="CHEBI:15377"/>
        <dbReference type="ChEBI" id="CHEBI:15378"/>
        <dbReference type="ChEBI" id="CHEBI:33019"/>
        <dbReference type="ChEBI" id="CHEBI:37568"/>
        <dbReference type="ChEBI" id="CHEBI:63528"/>
        <dbReference type="EC" id="3.6.1.9"/>
    </reaction>
</comment>
<dbReference type="PIRSF" id="PIRSF006305">
    <property type="entry name" value="Maf"/>
    <property type="match status" value="1"/>
</dbReference>
<sequence>MCEIYLASGSPRRRELLTLMAIPFERLTLTVEEQRRQNEAPLAYVCRLSRDKAQAGVAAAAQDRPVLGADTIVVLDGEVLEKPQDPAQAALMLRRLSGRSHQVITALTLADRRDCLSCHVATEVTFCPLSEAQIADYVASGEPLDKAGAYGIQGKGGCFVRAINGSYHAVVGLPLVETRELLARFMALKDVRREHDN</sequence>
<evidence type="ECO:0000256" key="3">
    <source>
        <dbReference type="ARBA" id="ARBA00022490"/>
    </source>
</evidence>
<keyword evidence="5 6" id="KW-0546">Nucleotide metabolism</keyword>
<evidence type="ECO:0000256" key="4">
    <source>
        <dbReference type="ARBA" id="ARBA00022801"/>
    </source>
</evidence>